<comment type="subcellular location">
    <subcellularLocation>
        <location evidence="1">Cell projection</location>
    </subcellularLocation>
</comment>
<dbReference type="AlphaFoldDB" id="A0A226E351"/>
<accession>A0A226E351</accession>
<dbReference type="GO" id="GO:0002142">
    <property type="term" value="C:stereocilia ankle link complex"/>
    <property type="evidence" value="ECO:0007669"/>
    <property type="project" value="TreeGrafter"/>
</dbReference>
<dbReference type="InterPro" id="IPR051844">
    <property type="entry name" value="USH2_Complex_Protein"/>
</dbReference>
<name>A0A226E351_FOLCA</name>
<feature type="compositionally biased region" description="Low complexity" evidence="4">
    <location>
        <begin position="105"/>
        <end position="118"/>
    </location>
</feature>
<evidence type="ECO:0000313" key="7">
    <source>
        <dbReference type="Proteomes" id="UP000198287"/>
    </source>
</evidence>
<dbReference type="GO" id="GO:0032426">
    <property type="term" value="C:stereocilium tip"/>
    <property type="evidence" value="ECO:0007669"/>
    <property type="project" value="TreeGrafter"/>
</dbReference>
<evidence type="ECO:0000256" key="4">
    <source>
        <dbReference type="SAM" id="MobiDB-lite"/>
    </source>
</evidence>
<dbReference type="OrthoDB" id="10029564at2759"/>
<dbReference type="InterPro" id="IPR001478">
    <property type="entry name" value="PDZ"/>
</dbReference>
<keyword evidence="3" id="KW-0966">Cell projection</keyword>
<dbReference type="GO" id="GO:0005929">
    <property type="term" value="C:cilium"/>
    <property type="evidence" value="ECO:0007669"/>
    <property type="project" value="TreeGrafter"/>
</dbReference>
<organism evidence="6 7">
    <name type="scientific">Folsomia candida</name>
    <name type="common">Springtail</name>
    <dbReference type="NCBI Taxonomy" id="158441"/>
    <lineage>
        <taxon>Eukaryota</taxon>
        <taxon>Metazoa</taxon>
        <taxon>Ecdysozoa</taxon>
        <taxon>Arthropoda</taxon>
        <taxon>Hexapoda</taxon>
        <taxon>Collembola</taxon>
        <taxon>Entomobryomorpha</taxon>
        <taxon>Isotomoidea</taxon>
        <taxon>Isotomidae</taxon>
        <taxon>Proisotominae</taxon>
        <taxon>Folsomia</taxon>
    </lineage>
</organism>
<dbReference type="Gene3D" id="2.30.42.10">
    <property type="match status" value="2"/>
</dbReference>
<evidence type="ECO:0000313" key="6">
    <source>
        <dbReference type="EMBL" id="OXA52165.1"/>
    </source>
</evidence>
<dbReference type="SMART" id="SM00228">
    <property type="entry name" value="PDZ"/>
    <property type="match status" value="1"/>
</dbReference>
<evidence type="ECO:0000256" key="3">
    <source>
        <dbReference type="ARBA" id="ARBA00023273"/>
    </source>
</evidence>
<dbReference type="STRING" id="158441.A0A226E351"/>
<comment type="caution">
    <text evidence="6">The sequence shown here is derived from an EMBL/GenBank/DDBJ whole genome shotgun (WGS) entry which is preliminary data.</text>
</comment>
<feature type="compositionally biased region" description="Low complexity" evidence="4">
    <location>
        <begin position="86"/>
        <end position="95"/>
    </location>
</feature>
<feature type="region of interest" description="Disordered" evidence="4">
    <location>
        <begin position="64"/>
        <end position="131"/>
    </location>
</feature>
<dbReference type="GO" id="GO:0005886">
    <property type="term" value="C:plasma membrane"/>
    <property type="evidence" value="ECO:0007669"/>
    <property type="project" value="TreeGrafter"/>
</dbReference>
<keyword evidence="2" id="KW-0677">Repeat</keyword>
<proteinExistence type="predicted"/>
<reference evidence="6 7" key="1">
    <citation type="submission" date="2015-12" db="EMBL/GenBank/DDBJ databases">
        <title>The genome of Folsomia candida.</title>
        <authorList>
            <person name="Faddeeva A."/>
            <person name="Derks M.F."/>
            <person name="Anvar Y."/>
            <person name="Smit S."/>
            <person name="Van Straalen N."/>
            <person name="Roelofs D."/>
        </authorList>
    </citation>
    <scope>NUCLEOTIDE SEQUENCE [LARGE SCALE GENOMIC DNA]</scope>
    <source>
        <strain evidence="6 7">VU population</strain>
        <tissue evidence="6">Whole body</tissue>
    </source>
</reference>
<dbReference type="PANTHER" id="PTHR23116:SF29">
    <property type="entry name" value="PDZ DOMAIN-CONTAINING PROTEIN 7"/>
    <property type="match status" value="1"/>
</dbReference>
<evidence type="ECO:0000256" key="2">
    <source>
        <dbReference type="ARBA" id="ARBA00022737"/>
    </source>
</evidence>
<keyword evidence="7" id="KW-1185">Reference proteome</keyword>
<feature type="compositionally biased region" description="Polar residues" evidence="4">
    <location>
        <begin position="75"/>
        <end position="85"/>
    </location>
</feature>
<evidence type="ECO:0000256" key="1">
    <source>
        <dbReference type="ARBA" id="ARBA00004316"/>
    </source>
</evidence>
<dbReference type="EMBL" id="LNIX01000007">
    <property type="protein sequence ID" value="OXA52165.1"/>
    <property type="molecule type" value="Genomic_DNA"/>
</dbReference>
<dbReference type="PANTHER" id="PTHR23116">
    <property type="entry name" value="PDZ DOMAIN CONTAINING WHIRLIN AND HARMONIN-RELATED"/>
    <property type="match status" value="1"/>
</dbReference>
<dbReference type="Proteomes" id="UP000198287">
    <property type="component" value="Unassembled WGS sequence"/>
</dbReference>
<dbReference type="SUPFAM" id="SSF50156">
    <property type="entry name" value="PDZ domain-like"/>
    <property type="match status" value="2"/>
</dbReference>
<dbReference type="InterPro" id="IPR036034">
    <property type="entry name" value="PDZ_sf"/>
</dbReference>
<dbReference type="PROSITE" id="PS50106">
    <property type="entry name" value="PDZ"/>
    <property type="match status" value="1"/>
</dbReference>
<dbReference type="Pfam" id="PF00595">
    <property type="entry name" value="PDZ"/>
    <property type="match status" value="1"/>
</dbReference>
<feature type="domain" description="PDZ" evidence="5">
    <location>
        <begin position="136"/>
        <end position="205"/>
    </location>
</feature>
<gene>
    <name evidence="6" type="ORF">Fcan01_13571</name>
</gene>
<evidence type="ECO:0000259" key="5">
    <source>
        <dbReference type="PROSITE" id="PS50106"/>
    </source>
</evidence>
<protein>
    <submittedName>
        <fullName evidence="6">Whirlin</fullName>
    </submittedName>
</protein>
<sequence length="357" mass="39343">MSLSHTFSFKANPYVALQLGVPHPPKHSNFAPRPLQLHPPVLLTSRREEDETSCRSWWRVMSTSGAGGHHRTFARPSSSQGRFTSQQQPQPEQQPFHFSSLPITSNSNNNNRLQLHSQQQRRQHPGPAQGDNFVQTVELCKDEDTPSFGFNIKGGTEFGTAVHIWRVEENSLADRQGLRRGQQILQANGIDFTRISHSNALKVLKGRHYLKLLLDTRMNGGSSSSVVNKSASMVGDVSGYNFRPSSSQQTSSTAGMPVAWTWIDANGKIVPPPTPSSLINNKRMISLEINPGQSLGLLIRGGYEYGMGIYVTGVDHGSVAERGGLQARRHSQLEAFVALINSIVVCCACSGVMRFWT</sequence>